<gene>
    <name evidence="4" type="ORF">SETTUDRAFT_130624</name>
</gene>
<dbReference type="HOGENOM" id="CLU_024934_5_2_1"/>
<evidence type="ECO:0000259" key="3">
    <source>
        <dbReference type="PROSITE" id="PS50048"/>
    </source>
</evidence>
<evidence type="ECO:0000313" key="5">
    <source>
        <dbReference type="Proteomes" id="UP000016935"/>
    </source>
</evidence>
<dbReference type="EMBL" id="KB908570">
    <property type="protein sequence ID" value="EOA87763.1"/>
    <property type="molecule type" value="Genomic_DNA"/>
</dbReference>
<sequence>MAEQRVAKRKTHTKSRKGCFQCKQRHTKCNEARPRCANCVRLDIHCTFPTVPGSYSTPQPPISGANSPLAEPFAAESPAAAQSSPELPLADLKLLHHWTTTCAMSLHPNPAKRSAFWKEEFVELGFEHPFLLRGFLALSAVHQASLLPTKDRQDLLLQADSHISRALDTYRKNLETPKLELALPMFLLSSVLLTYNFGSALLEQPEDPISALHHCFMLLQGIKVVVMPHWDQLKDTVIFEQMTDLSNQEDLRALDELAGDDRPQEILRLNELTELLLDSQDKEVCAKAIDSLHNIYVRFRHLPPDRDEYSLLFVWSAQLSSHFLDLLAAHNPVTCIITTHFVALLAQSREVWWVSKWPRWILAASELLLAATPDLLQWLEWPRSIIGQQIWSSTPTPATI</sequence>
<dbReference type="InterPro" id="IPR036864">
    <property type="entry name" value="Zn2-C6_fun-type_DNA-bd_sf"/>
</dbReference>
<accession>R0K3U6</accession>
<dbReference type="Pfam" id="PF00172">
    <property type="entry name" value="Zn_clus"/>
    <property type="match status" value="1"/>
</dbReference>
<dbReference type="CDD" id="cd00067">
    <property type="entry name" value="GAL4"/>
    <property type="match status" value="1"/>
</dbReference>
<reference evidence="4 5" key="2">
    <citation type="journal article" date="2013" name="PLoS Genet.">
        <title>Comparative genome structure, secondary metabolite, and effector coding capacity across Cochliobolus pathogens.</title>
        <authorList>
            <person name="Condon B.J."/>
            <person name="Leng Y."/>
            <person name="Wu D."/>
            <person name="Bushley K.E."/>
            <person name="Ohm R.A."/>
            <person name="Otillar R."/>
            <person name="Martin J."/>
            <person name="Schackwitz W."/>
            <person name="Grimwood J."/>
            <person name="MohdZainudin N."/>
            <person name="Xue C."/>
            <person name="Wang R."/>
            <person name="Manning V.A."/>
            <person name="Dhillon B."/>
            <person name="Tu Z.J."/>
            <person name="Steffenson B.J."/>
            <person name="Salamov A."/>
            <person name="Sun H."/>
            <person name="Lowry S."/>
            <person name="LaButti K."/>
            <person name="Han J."/>
            <person name="Copeland A."/>
            <person name="Lindquist E."/>
            <person name="Barry K."/>
            <person name="Schmutz J."/>
            <person name="Baker S.E."/>
            <person name="Ciuffetti L.M."/>
            <person name="Grigoriev I.V."/>
            <person name="Zhong S."/>
            <person name="Turgeon B.G."/>
        </authorList>
    </citation>
    <scope>NUCLEOTIDE SEQUENCE [LARGE SCALE GENOMIC DNA]</scope>
    <source>
        <strain evidence="5">28A</strain>
    </source>
</reference>
<dbReference type="PROSITE" id="PS00463">
    <property type="entry name" value="ZN2_CY6_FUNGAL_1"/>
    <property type="match status" value="1"/>
</dbReference>
<protein>
    <recommendedName>
        <fullName evidence="3">Zn(2)-C6 fungal-type domain-containing protein</fullName>
    </recommendedName>
</protein>
<dbReference type="STRING" id="671987.R0K3U6"/>
<dbReference type="Proteomes" id="UP000016935">
    <property type="component" value="Unassembled WGS sequence"/>
</dbReference>
<dbReference type="RefSeq" id="XP_008024642.1">
    <property type="nucleotide sequence ID" value="XM_008026451.1"/>
</dbReference>
<name>R0K3U6_EXST2</name>
<evidence type="ECO:0000256" key="1">
    <source>
        <dbReference type="ARBA" id="ARBA00023242"/>
    </source>
</evidence>
<dbReference type="InterPro" id="IPR053157">
    <property type="entry name" value="Sterol_Uptake_Regulator"/>
</dbReference>
<evidence type="ECO:0000256" key="2">
    <source>
        <dbReference type="SAM" id="MobiDB-lite"/>
    </source>
</evidence>
<dbReference type="GeneID" id="19396114"/>
<dbReference type="SMART" id="SM00066">
    <property type="entry name" value="GAL4"/>
    <property type="match status" value="1"/>
</dbReference>
<organism evidence="4 5">
    <name type="scientific">Exserohilum turcicum (strain 28A)</name>
    <name type="common">Northern leaf blight fungus</name>
    <name type="synonym">Setosphaeria turcica</name>
    <dbReference type="NCBI Taxonomy" id="671987"/>
    <lineage>
        <taxon>Eukaryota</taxon>
        <taxon>Fungi</taxon>
        <taxon>Dikarya</taxon>
        <taxon>Ascomycota</taxon>
        <taxon>Pezizomycotina</taxon>
        <taxon>Dothideomycetes</taxon>
        <taxon>Pleosporomycetidae</taxon>
        <taxon>Pleosporales</taxon>
        <taxon>Pleosporineae</taxon>
        <taxon>Pleosporaceae</taxon>
        <taxon>Exserohilum</taxon>
    </lineage>
</organism>
<proteinExistence type="predicted"/>
<feature type="compositionally biased region" description="Low complexity" evidence="2">
    <location>
        <begin position="67"/>
        <end position="80"/>
    </location>
</feature>
<dbReference type="OrthoDB" id="4937900at2759"/>
<feature type="region of interest" description="Disordered" evidence="2">
    <location>
        <begin position="57"/>
        <end position="80"/>
    </location>
</feature>
<feature type="domain" description="Zn(2)-C6 fungal-type" evidence="3">
    <location>
        <begin position="18"/>
        <end position="48"/>
    </location>
</feature>
<dbReference type="GO" id="GO:0001228">
    <property type="term" value="F:DNA-binding transcription activator activity, RNA polymerase II-specific"/>
    <property type="evidence" value="ECO:0007669"/>
    <property type="project" value="TreeGrafter"/>
</dbReference>
<dbReference type="SUPFAM" id="SSF57701">
    <property type="entry name" value="Zn2/Cys6 DNA-binding domain"/>
    <property type="match status" value="1"/>
</dbReference>
<dbReference type="eggNOG" id="ENOG502QRM1">
    <property type="taxonomic scope" value="Eukaryota"/>
</dbReference>
<reference evidence="4 5" key="1">
    <citation type="journal article" date="2012" name="PLoS Pathog.">
        <title>Diverse lifestyles and strategies of plant pathogenesis encoded in the genomes of eighteen Dothideomycetes fungi.</title>
        <authorList>
            <person name="Ohm R.A."/>
            <person name="Feau N."/>
            <person name="Henrissat B."/>
            <person name="Schoch C.L."/>
            <person name="Horwitz B.A."/>
            <person name="Barry K.W."/>
            <person name="Condon B.J."/>
            <person name="Copeland A.C."/>
            <person name="Dhillon B."/>
            <person name="Glaser F."/>
            <person name="Hesse C.N."/>
            <person name="Kosti I."/>
            <person name="LaButti K."/>
            <person name="Lindquist E.A."/>
            <person name="Lucas S."/>
            <person name="Salamov A.A."/>
            <person name="Bradshaw R.E."/>
            <person name="Ciuffetti L."/>
            <person name="Hamelin R.C."/>
            <person name="Kema G.H.J."/>
            <person name="Lawrence C."/>
            <person name="Scott J.A."/>
            <person name="Spatafora J.W."/>
            <person name="Turgeon B.G."/>
            <person name="de Wit P.J.G.M."/>
            <person name="Zhong S."/>
            <person name="Goodwin S.B."/>
            <person name="Grigoriev I.V."/>
        </authorList>
    </citation>
    <scope>NUCLEOTIDE SEQUENCE [LARGE SCALE GENOMIC DNA]</scope>
    <source>
        <strain evidence="5">28A</strain>
    </source>
</reference>
<keyword evidence="5" id="KW-1185">Reference proteome</keyword>
<dbReference type="GO" id="GO:0008270">
    <property type="term" value="F:zinc ion binding"/>
    <property type="evidence" value="ECO:0007669"/>
    <property type="project" value="InterPro"/>
</dbReference>
<dbReference type="InterPro" id="IPR001138">
    <property type="entry name" value="Zn2Cys6_DnaBD"/>
</dbReference>
<evidence type="ECO:0000313" key="4">
    <source>
        <dbReference type="EMBL" id="EOA87763.1"/>
    </source>
</evidence>
<dbReference type="PROSITE" id="PS50048">
    <property type="entry name" value="ZN2_CY6_FUNGAL_2"/>
    <property type="match status" value="1"/>
</dbReference>
<dbReference type="PANTHER" id="PTHR47784:SF4">
    <property type="entry name" value="ZN(II)2CYS6 TRANSCRIPTION FACTOR (EUROFUNG)"/>
    <property type="match status" value="1"/>
</dbReference>
<dbReference type="Gene3D" id="4.10.240.10">
    <property type="entry name" value="Zn(2)-C6 fungal-type DNA-binding domain"/>
    <property type="match status" value="1"/>
</dbReference>
<dbReference type="PANTHER" id="PTHR47784">
    <property type="entry name" value="STEROL UPTAKE CONTROL PROTEIN 2"/>
    <property type="match status" value="1"/>
</dbReference>
<dbReference type="AlphaFoldDB" id="R0K3U6"/>
<keyword evidence="1" id="KW-0539">Nucleus</keyword>